<dbReference type="AlphaFoldDB" id="F5ZF68"/>
<reference evidence="1 2" key="1">
    <citation type="journal article" date="2011" name="J. Bacteriol.">
        <title>Complete genome sequence of the polycyclic aromatic hydrocarbon-degrading bacterium Alteromonas sp. strain SN2.</title>
        <authorList>
            <person name="Jin H.M."/>
            <person name="Jeong H."/>
            <person name="Moon E.J."/>
            <person name="Math R.K."/>
            <person name="Lee K."/>
            <person name="Kim H.J."/>
            <person name="Jeon C.O."/>
            <person name="Oh T.K."/>
            <person name="Kim J.F."/>
        </authorList>
    </citation>
    <scope>NUCLEOTIDE SEQUENCE [LARGE SCALE GENOMIC DNA]</scope>
    <source>
        <strain evidence="2">JCM 17741 / KACC 18427 / KCTC 11700BP / SN2</strain>
    </source>
</reference>
<evidence type="ECO:0000313" key="2">
    <source>
        <dbReference type="Proteomes" id="UP000000683"/>
    </source>
</evidence>
<dbReference type="HOGENOM" id="CLU_3179391_0_0_6"/>
<proteinExistence type="predicted"/>
<gene>
    <name evidence="1" type="ordered locus">ambt_16700</name>
</gene>
<sequence length="46" mass="5527">MAKRYGKEPSKRTSTITILWWRNMALQRGGNKKADDKYHRLWFSSL</sequence>
<dbReference type="KEGG" id="alt:ambt_16700"/>
<accession>F5ZF68</accession>
<dbReference type="EMBL" id="CP002339">
    <property type="protein sequence ID" value="AEF04845.1"/>
    <property type="molecule type" value="Genomic_DNA"/>
</dbReference>
<organism evidence="1 2">
    <name type="scientific">Alteromonas naphthalenivorans</name>
    <dbReference type="NCBI Taxonomy" id="715451"/>
    <lineage>
        <taxon>Bacteria</taxon>
        <taxon>Pseudomonadati</taxon>
        <taxon>Pseudomonadota</taxon>
        <taxon>Gammaproteobacteria</taxon>
        <taxon>Alteromonadales</taxon>
        <taxon>Alteromonadaceae</taxon>
        <taxon>Alteromonas/Salinimonas group</taxon>
        <taxon>Alteromonas</taxon>
    </lineage>
</organism>
<evidence type="ECO:0000313" key="1">
    <source>
        <dbReference type="EMBL" id="AEF04845.1"/>
    </source>
</evidence>
<dbReference type="Proteomes" id="UP000000683">
    <property type="component" value="Chromosome"/>
</dbReference>
<keyword evidence="2" id="KW-1185">Reference proteome</keyword>
<name>F5ZF68_ALTNA</name>
<protein>
    <submittedName>
        <fullName evidence="1">Uncharacterized protein</fullName>
    </submittedName>
</protein>